<evidence type="ECO:0000256" key="11">
    <source>
        <dbReference type="ARBA" id="ARBA00023136"/>
    </source>
</evidence>
<accession>A0A1R1PNR2</accession>
<dbReference type="GO" id="GO:0009986">
    <property type="term" value="C:cell surface"/>
    <property type="evidence" value="ECO:0007669"/>
    <property type="project" value="TreeGrafter"/>
</dbReference>
<comment type="function">
    <text evidence="16">Glucanases play a role in cell expansion during growth, in cell-cell fusion during mating, and in spore release during sporulation. This enzyme may be involved in beta-glucan degradation. Active on laminarin and lichenan.</text>
</comment>
<dbReference type="Gene3D" id="3.20.20.80">
    <property type="entry name" value="Glycosidases"/>
    <property type="match status" value="1"/>
</dbReference>
<keyword evidence="14" id="KW-0961">Cell wall biogenesis/degradation</keyword>
<evidence type="ECO:0000256" key="13">
    <source>
        <dbReference type="ARBA" id="ARBA00023277"/>
    </source>
</evidence>
<keyword evidence="8" id="KW-0964">Secreted</keyword>
<evidence type="ECO:0000313" key="21">
    <source>
        <dbReference type="EMBL" id="OMH82543.1"/>
    </source>
</evidence>
<organism evidence="21 22">
    <name type="scientific">Zancudomyces culisetae</name>
    <name type="common">Gut fungus</name>
    <name type="synonym">Smittium culisetae</name>
    <dbReference type="NCBI Taxonomy" id="1213189"/>
    <lineage>
        <taxon>Eukaryota</taxon>
        <taxon>Fungi</taxon>
        <taxon>Fungi incertae sedis</taxon>
        <taxon>Zoopagomycota</taxon>
        <taxon>Kickxellomycotina</taxon>
        <taxon>Harpellomycetes</taxon>
        <taxon>Harpellales</taxon>
        <taxon>Legeriomycetaceae</taxon>
        <taxon>Zancudomyces</taxon>
    </lineage>
</organism>
<dbReference type="OrthoDB" id="77201at2759"/>
<proteinExistence type="inferred from homology"/>
<dbReference type="GO" id="GO:0009277">
    <property type="term" value="C:fungal-type cell wall"/>
    <property type="evidence" value="ECO:0007669"/>
    <property type="project" value="TreeGrafter"/>
</dbReference>
<evidence type="ECO:0000256" key="3">
    <source>
        <dbReference type="ARBA" id="ARBA00004401"/>
    </source>
</evidence>
<keyword evidence="13" id="KW-0119">Carbohydrate metabolism</keyword>
<keyword evidence="12" id="KW-0325">Glycoprotein</keyword>
<comment type="caution">
    <text evidence="21">The sequence shown here is derived from an EMBL/GenBank/DDBJ whole genome shotgun (WGS) entry which is preliminary data.</text>
</comment>
<dbReference type="PANTHER" id="PTHR16631">
    <property type="entry name" value="GLUCAN 1,3-BETA-GLUCOSIDASE"/>
    <property type="match status" value="1"/>
</dbReference>
<protein>
    <recommendedName>
        <fullName evidence="5">glucan endo-1,3-beta-D-glucosidase</fullName>
        <ecNumber evidence="5">3.2.1.39</ecNumber>
    </recommendedName>
    <alternativeName>
        <fullName evidence="18">Endo-1,3-beta-glucanase btgC</fullName>
    </alternativeName>
    <alternativeName>
        <fullName evidence="17">Laminarinase btgC</fullName>
    </alternativeName>
</protein>
<dbReference type="SUPFAM" id="SSF51445">
    <property type="entry name" value="(Trans)glycosidases"/>
    <property type="match status" value="1"/>
</dbReference>
<evidence type="ECO:0000256" key="1">
    <source>
        <dbReference type="ARBA" id="ARBA00000382"/>
    </source>
</evidence>
<keyword evidence="10" id="KW-0378">Hydrolase</keyword>
<sequence length="297" mass="32253">MLSVKVFVSLLAMAFSASAQSSLCGLTYNPKRSDGSCPTLDDIKSDISALKDTTSILRIYSLVDCDQGDLILEAIQGTEMKVNLGMWVGSDDATFQKELDTLDTLAKKYALNDNVLSVVVGNDPISDGMQTPAQIAEKLKKTKDVLEKDGYGNVSVTAAEKHFNYTPEVMSEVDFVMANGFPFWQGQDAVTSANSLLTSLDGLTARSNGKMVVVGQTGWPSDGDSIRDAVADPDSAFAYLQAFVCGARARNMDYIYFSGHDEPWKHEARFDPFNVEGSFGILNADLTPKFADRTITC</sequence>
<keyword evidence="7" id="KW-0134">Cell wall</keyword>
<evidence type="ECO:0000256" key="5">
    <source>
        <dbReference type="ARBA" id="ARBA00012780"/>
    </source>
</evidence>
<keyword evidence="22" id="KW-1185">Reference proteome</keyword>
<evidence type="ECO:0000256" key="15">
    <source>
        <dbReference type="ARBA" id="ARBA00023326"/>
    </source>
</evidence>
<evidence type="ECO:0000256" key="10">
    <source>
        <dbReference type="ARBA" id="ARBA00022801"/>
    </source>
</evidence>
<comment type="subcellular location">
    <subcellularLocation>
        <location evidence="3">Cell membrane</location>
        <topology evidence="3">Single-pass type II membrane protein</topology>
    </subcellularLocation>
    <subcellularLocation>
        <location evidence="2">Secreted</location>
        <location evidence="2">Cell wall</location>
    </subcellularLocation>
</comment>
<evidence type="ECO:0000256" key="6">
    <source>
        <dbReference type="ARBA" id="ARBA00022475"/>
    </source>
</evidence>
<reference evidence="22" key="1">
    <citation type="submission" date="2017-01" db="EMBL/GenBank/DDBJ databases">
        <authorList>
            <person name="Wang Y."/>
            <person name="White M."/>
            <person name="Kvist S."/>
            <person name="Moncalvo J.-M."/>
        </authorList>
    </citation>
    <scope>NUCLEOTIDE SEQUENCE [LARGE SCALE GENOMIC DNA]</scope>
    <source>
        <strain evidence="22">COL-18-3</strain>
    </source>
</reference>
<evidence type="ECO:0000256" key="4">
    <source>
        <dbReference type="ARBA" id="ARBA00008773"/>
    </source>
</evidence>
<evidence type="ECO:0000256" key="18">
    <source>
        <dbReference type="ARBA" id="ARBA00043078"/>
    </source>
</evidence>
<dbReference type="GO" id="GO:0000272">
    <property type="term" value="P:polysaccharide catabolic process"/>
    <property type="evidence" value="ECO:0007669"/>
    <property type="project" value="UniProtKB-KW"/>
</dbReference>
<comment type="similarity">
    <text evidence="4 19">Belongs to the glycosyl hydrolase 17 family.</text>
</comment>
<keyword evidence="11" id="KW-0472">Membrane</keyword>
<comment type="catalytic activity">
    <reaction evidence="1">
        <text>Hydrolysis of (1-&gt;3)-beta-D-glucosidic linkages in (1-&gt;3)-beta-D-glucans.</text>
        <dbReference type="EC" id="3.2.1.39"/>
    </reaction>
</comment>
<dbReference type="EMBL" id="LSSK01000639">
    <property type="protein sequence ID" value="OMH82543.1"/>
    <property type="molecule type" value="Genomic_DNA"/>
</dbReference>
<evidence type="ECO:0000256" key="17">
    <source>
        <dbReference type="ARBA" id="ARBA00042373"/>
    </source>
</evidence>
<keyword evidence="15" id="KW-0624">Polysaccharide degradation</keyword>
<evidence type="ECO:0000256" key="2">
    <source>
        <dbReference type="ARBA" id="ARBA00004191"/>
    </source>
</evidence>
<feature type="signal peptide" evidence="20">
    <location>
        <begin position="1"/>
        <end position="19"/>
    </location>
</feature>
<evidence type="ECO:0000256" key="9">
    <source>
        <dbReference type="ARBA" id="ARBA00022729"/>
    </source>
</evidence>
<dbReference type="Pfam" id="PF00332">
    <property type="entry name" value="Glyco_hydro_17"/>
    <property type="match status" value="1"/>
</dbReference>
<evidence type="ECO:0000256" key="12">
    <source>
        <dbReference type="ARBA" id="ARBA00023180"/>
    </source>
</evidence>
<evidence type="ECO:0000256" key="16">
    <source>
        <dbReference type="ARBA" id="ARBA00037649"/>
    </source>
</evidence>
<evidence type="ECO:0000256" key="20">
    <source>
        <dbReference type="SAM" id="SignalP"/>
    </source>
</evidence>
<dbReference type="PANTHER" id="PTHR16631:SF17">
    <property type="entry name" value="GLUCAN ENDO-1,3-BETA-GLUCOSIDASE BTGC"/>
    <property type="match status" value="1"/>
</dbReference>
<dbReference type="GO" id="GO:0042973">
    <property type="term" value="F:glucan endo-1,3-beta-D-glucosidase activity"/>
    <property type="evidence" value="ECO:0007669"/>
    <property type="project" value="UniProtKB-EC"/>
</dbReference>
<evidence type="ECO:0000256" key="19">
    <source>
        <dbReference type="RuleBase" id="RU004335"/>
    </source>
</evidence>
<dbReference type="InterPro" id="IPR017853">
    <property type="entry name" value="GH"/>
</dbReference>
<dbReference type="InterPro" id="IPR000490">
    <property type="entry name" value="Glyco_hydro_17"/>
</dbReference>
<dbReference type="GO" id="GO:0005576">
    <property type="term" value="C:extracellular region"/>
    <property type="evidence" value="ECO:0007669"/>
    <property type="project" value="TreeGrafter"/>
</dbReference>
<dbReference type="InterPro" id="IPR050732">
    <property type="entry name" value="Beta-glucan_modifiers"/>
</dbReference>
<evidence type="ECO:0000256" key="7">
    <source>
        <dbReference type="ARBA" id="ARBA00022512"/>
    </source>
</evidence>
<keyword evidence="9 20" id="KW-0732">Signal</keyword>
<evidence type="ECO:0000256" key="8">
    <source>
        <dbReference type="ARBA" id="ARBA00022525"/>
    </source>
</evidence>
<dbReference type="GO" id="GO:0071555">
    <property type="term" value="P:cell wall organization"/>
    <property type="evidence" value="ECO:0007669"/>
    <property type="project" value="UniProtKB-KW"/>
</dbReference>
<keyword evidence="6" id="KW-1003">Cell membrane</keyword>
<feature type="chain" id="PRO_5010170638" description="glucan endo-1,3-beta-D-glucosidase" evidence="20">
    <location>
        <begin position="20"/>
        <end position="297"/>
    </location>
</feature>
<dbReference type="AlphaFoldDB" id="A0A1R1PNR2"/>
<evidence type="ECO:0000313" key="22">
    <source>
        <dbReference type="Proteomes" id="UP000188320"/>
    </source>
</evidence>
<name>A0A1R1PNR2_ZANCU</name>
<dbReference type="Proteomes" id="UP000188320">
    <property type="component" value="Unassembled WGS sequence"/>
</dbReference>
<dbReference type="GO" id="GO:0005886">
    <property type="term" value="C:plasma membrane"/>
    <property type="evidence" value="ECO:0007669"/>
    <property type="project" value="UniProtKB-SubCell"/>
</dbReference>
<evidence type="ECO:0000256" key="14">
    <source>
        <dbReference type="ARBA" id="ARBA00023316"/>
    </source>
</evidence>
<gene>
    <name evidence="21" type="ORF">AX774_g3967</name>
</gene>
<dbReference type="EC" id="3.2.1.39" evidence="5"/>